<keyword evidence="3" id="KW-1185">Reference proteome</keyword>
<reference evidence="2 3" key="1">
    <citation type="journal article" date="2021" name="Elife">
        <title>Chloroplast acquisition without the gene transfer in kleptoplastic sea slugs, Plakobranchus ocellatus.</title>
        <authorList>
            <person name="Maeda T."/>
            <person name="Takahashi S."/>
            <person name="Yoshida T."/>
            <person name="Shimamura S."/>
            <person name="Takaki Y."/>
            <person name="Nagai Y."/>
            <person name="Toyoda A."/>
            <person name="Suzuki Y."/>
            <person name="Arimoto A."/>
            <person name="Ishii H."/>
            <person name="Satoh N."/>
            <person name="Nishiyama T."/>
            <person name="Hasebe M."/>
            <person name="Maruyama T."/>
            <person name="Minagawa J."/>
            <person name="Obokata J."/>
            <person name="Shigenobu S."/>
        </authorList>
    </citation>
    <scope>NUCLEOTIDE SEQUENCE [LARGE SCALE GENOMIC DNA]</scope>
</reference>
<comment type="caution">
    <text evidence="2">The sequence shown here is derived from an EMBL/GenBank/DDBJ whole genome shotgun (WGS) entry which is preliminary data.</text>
</comment>
<name>A0AAV4CIL6_9GAST</name>
<evidence type="ECO:0000313" key="3">
    <source>
        <dbReference type="Proteomes" id="UP000735302"/>
    </source>
</evidence>
<dbReference type="Proteomes" id="UP000735302">
    <property type="component" value="Unassembled WGS sequence"/>
</dbReference>
<gene>
    <name evidence="2" type="ORF">PoB_005913400</name>
</gene>
<dbReference type="Pfam" id="PF21599">
    <property type="entry name" value="ZSWIM3_N"/>
    <property type="match status" value="1"/>
</dbReference>
<dbReference type="PANTHER" id="PTHR31569">
    <property type="entry name" value="SWIM-TYPE DOMAIN-CONTAINING PROTEIN"/>
    <property type="match status" value="1"/>
</dbReference>
<dbReference type="InterPro" id="IPR048325">
    <property type="entry name" value="ZSWIM3_N"/>
</dbReference>
<feature type="domain" description="ZSWIM3 N-terminal" evidence="1">
    <location>
        <begin position="12"/>
        <end position="118"/>
    </location>
</feature>
<evidence type="ECO:0000313" key="2">
    <source>
        <dbReference type="EMBL" id="GFO32629.1"/>
    </source>
</evidence>
<sequence>MAGNLSDEIFVIGAKFYPYSAFQEALEKYQKDTLTQFVKAQAEKIPPKDSLHERFQYVNVRLQCKQGKRYKKAEPTKDQRPCQRSFKVGCPVQLTLHLNRRPKDAPCLKITQLNLKHAGHEVSRQVFQLYPEQRRISVDEVDLTVLGSTTLKTPEQQKILEERHSVPIMQHSIYNLQQKI</sequence>
<dbReference type="InterPro" id="IPR052579">
    <property type="entry name" value="Zinc_finger_SWIM"/>
</dbReference>
<dbReference type="PANTHER" id="PTHR31569:SF4">
    <property type="entry name" value="SWIM-TYPE DOMAIN-CONTAINING PROTEIN"/>
    <property type="match status" value="1"/>
</dbReference>
<organism evidence="2 3">
    <name type="scientific">Plakobranchus ocellatus</name>
    <dbReference type="NCBI Taxonomy" id="259542"/>
    <lineage>
        <taxon>Eukaryota</taxon>
        <taxon>Metazoa</taxon>
        <taxon>Spiralia</taxon>
        <taxon>Lophotrochozoa</taxon>
        <taxon>Mollusca</taxon>
        <taxon>Gastropoda</taxon>
        <taxon>Heterobranchia</taxon>
        <taxon>Euthyneura</taxon>
        <taxon>Panpulmonata</taxon>
        <taxon>Sacoglossa</taxon>
        <taxon>Placobranchoidea</taxon>
        <taxon>Plakobranchidae</taxon>
        <taxon>Plakobranchus</taxon>
    </lineage>
</organism>
<dbReference type="EMBL" id="BLXT01006644">
    <property type="protein sequence ID" value="GFO32629.1"/>
    <property type="molecule type" value="Genomic_DNA"/>
</dbReference>
<accession>A0AAV4CIL6</accession>
<evidence type="ECO:0000259" key="1">
    <source>
        <dbReference type="Pfam" id="PF21599"/>
    </source>
</evidence>
<proteinExistence type="predicted"/>
<protein>
    <recommendedName>
        <fullName evidence="1">ZSWIM3 N-terminal domain-containing protein</fullName>
    </recommendedName>
</protein>
<dbReference type="AlphaFoldDB" id="A0AAV4CIL6"/>